<sequence length="102" mass="10681">MVATLSSVAVHAAFVRSGERVSDIQHALVSSGAYTFGVALCDAEAIQPGLYTLIVSAYEAGRHAEFSVAVESSAPVSVKPIQPEGAGLYHRACTPTQDYVPM</sequence>
<reference evidence="1 2" key="1">
    <citation type="submission" date="2015-03" db="EMBL/GenBank/DDBJ databases">
        <authorList>
            <person name="Hassan Y.I."/>
            <person name="Lepp D."/>
            <person name="Li X.-Z."/>
            <person name="Zhou T."/>
        </authorList>
    </citation>
    <scope>NUCLEOTIDE SEQUENCE [LARGE SCALE GENOMIC DNA]</scope>
    <source>
        <strain evidence="1 2">BD-c194</strain>
    </source>
</reference>
<comment type="caution">
    <text evidence="1">The sequence shown here is derived from an EMBL/GenBank/DDBJ whole genome shotgun (WGS) entry which is preliminary data.</text>
</comment>
<accession>A0A0F5FDV5</accession>
<protein>
    <submittedName>
        <fullName evidence="1">Uncharacterized protein</fullName>
    </submittedName>
</protein>
<evidence type="ECO:0000313" key="2">
    <source>
        <dbReference type="Proteomes" id="UP000033632"/>
    </source>
</evidence>
<dbReference type="PATRIC" id="fig|443610.3.peg.2786"/>
<name>A0A0F5FDV5_9HYPH</name>
<gene>
    <name evidence="1" type="ORF">VE25_21285</name>
</gene>
<feature type="non-terminal residue" evidence="1">
    <location>
        <position position="102"/>
    </location>
</feature>
<organism evidence="1 2">
    <name type="scientific">Devosia geojensis</name>
    <dbReference type="NCBI Taxonomy" id="443610"/>
    <lineage>
        <taxon>Bacteria</taxon>
        <taxon>Pseudomonadati</taxon>
        <taxon>Pseudomonadota</taxon>
        <taxon>Alphaproteobacteria</taxon>
        <taxon>Hyphomicrobiales</taxon>
        <taxon>Devosiaceae</taxon>
        <taxon>Devosia</taxon>
    </lineage>
</organism>
<dbReference type="SUPFAM" id="SSF49758">
    <property type="entry name" value="Calpain large subunit, middle domain (domain III)"/>
    <property type="match status" value="1"/>
</dbReference>
<dbReference type="EMBL" id="JZEX01000205">
    <property type="protein sequence ID" value="KKB06760.1"/>
    <property type="molecule type" value="Genomic_DNA"/>
</dbReference>
<dbReference type="AlphaFoldDB" id="A0A0F5FDV5"/>
<dbReference type="STRING" id="443610.VE25_21285"/>
<dbReference type="Proteomes" id="UP000033632">
    <property type="component" value="Unassembled WGS sequence"/>
</dbReference>
<dbReference type="Gene3D" id="2.60.120.380">
    <property type="match status" value="1"/>
</dbReference>
<keyword evidence="2" id="KW-1185">Reference proteome</keyword>
<evidence type="ECO:0000313" key="1">
    <source>
        <dbReference type="EMBL" id="KKB06760.1"/>
    </source>
</evidence>
<dbReference type="InterPro" id="IPR036213">
    <property type="entry name" value="Calpain_III_sf"/>
</dbReference>
<proteinExistence type="predicted"/>